<keyword evidence="5 7" id="KW-1133">Transmembrane helix</keyword>
<dbReference type="PANTHER" id="PTHR34582:SF5">
    <property type="entry name" value="UPF0702 TRANSMEMBRANE PROTEIN YETF"/>
    <property type="match status" value="1"/>
</dbReference>
<evidence type="ECO:0000256" key="6">
    <source>
        <dbReference type="ARBA" id="ARBA00023136"/>
    </source>
</evidence>
<dbReference type="EMBL" id="JBHTKL010000001">
    <property type="protein sequence ID" value="MFD1017889.1"/>
    <property type="molecule type" value="Genomic_DNA"/>
</dbReference>
<evidence type="ECO:0000256" key="7">
    <source>
        <dbReference type="SAM" id="Phobius"/>
    </source>
</evidence>
<dbReference type="PANTHER" id="PTHR34582">
    <property type="entry name" value="UPF0702 TRANSMEMBRANE PROTEIN YCAP"/>
    <property type="match status" value="1"/>
</dbReference>
<comment type="similarity">
    <text evidence="2">Belongs to the UPF0702 family.</text>
</comment>
<comment type="subcellular location">
    <subcellularLocation>
        <location evidence="1">Cell membrane</location>
        <topology evidence="1">Multi-pass membrane protein</topology>
    </subcellularLocation>
</comment>
<reference evidence="11" key="1">
    <citation type="journal article" date="2019" name="Int. J. Syst. Evol. Microbiol.">
        <title>The Global Catalogue of Microorganisms (GCM) 10K type strain sequencing project: providing services to taxonomists for standard genome sequencing and annotation.</title>
        <authorList>
            <consortium name="The Broad Institute Genomics Platform"/>
            <consortium name="The Broad Institute Genome Sequencing Center for Infectious Disease"/>
            <person name="Wu L."/>
            <person name="Ma J."/>
        </authorList>
    </citation>
    <scope>NUCLEOTIDE SEQUENCE [LARGE SCALE GENOMIC DNA]</scope>
    <source>
        <strain evidence="11">CCUG 56607</strain>
    </source>
</reference>
<keyword evidence="4 7" id="KW-0812">Transmembrane</keyword>
<feature type="domain" description="YetF-like N-terminal transmembrane" evidence="9">
    <location>
        <begin position="3"/>
        <end position="78"/>
    </location>
</feature>
<proteinExistence type="inferred from homology"/>
<accession>A0ABW3KZY5</accession>
<dbReference type="InterPro" id="IPR007353">
    <property type="entry name" value="DUF421"/>
</dbReference>
<evidence type="ECO:0000259" key="9">
    <source>
        <dbReference type="Pfam" id="PF20730"/>
    </source>
</evidence>
<evidence type="ECO:0000256" key="1">
    <source>
        <dbReference type="ARBA" id="ARBA00004651"/>
    </source>
</evidence>
<feature type="domain" description="YetF C-terminal" evidence="8">
    <location>
        <begin position="81"/>
        <end position="214"/>
    </location>
</feature>
<dbReference type="Proteomes" id="UP001596990">
    <property type="component" value="Unassembled WGS sequence"/>
</dbReference>
<feature type="transmembrane region" description="Helical" evidence="7">
    <location>
        <begin position="6"/>
        <end position="25"/>
    </location>
</feature>
<dbReference type="InterPro" id="IPR048454">
    <property type="entry name" value="YetF_N"/>
</dbReference>
<dbReference type="RefSeq" id="WP_386055982.1">
    <property type="nucleotide sequence ID" value="NZ_JBHTKL010000001.1"/>
</dbReference>
<dbReference type="Gene3D" id="3.30.240.20">
    <property type="entry name" value="bsu07140 like domains"/>
    <property type="match status" value="2"/>
</dbReference>
<evidence type="ECO:0000256" key="2">
    <source>
        <dbReference type="ARBA" id="ARBA00006448"/>
    </source>
</evidence>
<dbReference type="Pfam" id="PF04239">
    <property type="entry name" value="DUF421"/>
    <property type="match status" value="1"/>
</dbReference>
<evidence type="ECO:0000256" key="3">
    <source>
        <dbReference type="ARBA" id="ARBA00022475"/>
    </source>
</evidence>
<keyword evidence="3" id="KW-1003">Cell membrane</keyword>
<sequence length="224" mass="25291">MDYIDILKETLFGFIALFFLTKVLGKSQITQITAFDFIAALVLGELVGNALFDPEVGVLQIGYAVLLWGVLIYVTEIITEKFKKTRAILEGKPSIVIHNGKIIKQQLKKSKLDINQLQHLLRSKEVFSFQEVAFAILETDGTVSVLKNSLNQTPSKGDFNMPAASVPLPTLLISDGEVLWDNLKEAGLDKRWLMDQLHRQEIEKYKEVLVAEYKKGEALYVQTY</sequence>
<gene>
    <name evidence="10" type="ORF">ACFQ2J_01645</name>
</gene>
<comment type="caution">
    <text evidence="10">The sequence shown here is derived from an EMBL/GenBank/DDBJ whole genome shotgun (WGS) entry which is preliminary data.</text>
</comment>
<evidence type="ECO:0000313" key="11">
    <source>
        <dbReference type="Proteomes" id="UP001596990"/>
    </source>
</evidence>
<dbReference type="Pfam" id="PF20730">
    <property type="entry name" value="YetF_N"/>
    <property type="match status" value="1"/>
</dbReference>
<dbReference type="InterPro" id="IPR023090">
    <property type="entry name" value="UPF0702_alpha/beta_dom_sf"/>
</dbReference>
<keyword evidence="11" id="KW-1185">Reference proteome</keyword>
<keyword evidence="6 7" id="KW-0472">Membrane</keyword>
<feature type="transmembrane region" description="Helical" evidence="7">
    <location>
        <begin position="58"/>
        <end position="78"/>
    </location>
</feature>
<evidence type="ECO:0000256" key="4">
    <source>
        <dbReference type="ARBA" id="ARBA00022692"/>
    </source>
</evidence>
<evidence type="ECO:0000259" key="8">
    <source>
        <dbReference type="Pfam" id="PF04239"/>
    </source>
</evidence>
<protein>
    <submittedName>
        <fullName evidence="10">DUF421 domain-containing protein</fullName>
    </submittedName>
</protein>
<evidence type="ECO:0000256" key="5">
    <source>
        <dbReference type="ARBA" id="ARBA00022989"/>
    </source>
</evidence>
<organism evidence="10 11">
    <name type="scientific">Thalassobacillus hwangdonensis</name>
    <dbReference type="NCBI Taxonomy" id="546108"/>
    <lineage>
        <taxon>Bacteria</taxon>
        <taxon>Bacillati</taxon>
        <taxon>Bacillota</taxon>
        <taxon>Bacilli</taxon>
        <taxon>Bacillales</taxon>
        <taxon>Bacillaceae</taxon>
        <taxon>Thalassobacillus</taxon>
    </lineage>
</organism>
<evidence type="ECO:0000313" key="10">
    <source>
        <dbReference type="EMBL" id="MFD1017889.1"/>
    </source>
</evidence>
<name>A0ABW3KZY5_9BACI</name>